<keyword evidence="5 8" id="KW-1133">Transmembrane helix</keyword>
<dbReference type="Proteomes" id="UP001055580">
    <property type="component" value="Chromosome"/>
</dbReference>
<keyword evidence="6" id="KW-0406">Ion transport</keyword>
<feature type="transmembrane region" description="Helical" evidence="8">
    <location>
        <begin position="293"/>
        <end position="314"/>
    </location>
</feature>
<evidence type="ECO:0000313" key="10">
    <source>
        <dbReference type="EMBL" id="URW75730.1"/>
    </source>
</evidence>
<keyword evidence="4 8" id="KW-0812">Transmembrane</keyword>
<dbReference type="PANTHER" id="PTHR32507:SF8">
    <property type="entry name" value="CNH1P"/>
    <property type="match status" value="1"/>
</dbReference>
<evidence type="ECO:0000313" key="11">
    <source>
        <dbReference type="Proteomes" id="UP001055580"/>
    </source>
</evidence>
<evidence type="ECO:0000256" key="7">
    <source>
        <dbReference type="ARBA" id="ARBA00023136"/>
    </source>
</evidence>
<proteinExistence type="predicted"/>
<evidence type="ECO:0000256" key="3">
    <source>
        <dbReference type="ARBA" id="ARBA00022449"/>
    </source>
</evidence>
<evidence type="ECO:0000256" key="8">
    <source>
        <dbReference type="SAM" id="Phobius"/>
    </source>
</evidence>
<keyword evidence="11" id="KW-1185">Reference proteome</keyword>
<evidence type="ECO:0000256" key="6">
    <source>
        <dbReference type="ARBA" id="ARBA00023065"/>
    </source>
</evidence>
<dbReference type="PANTHER" id="PTHR32507">
    <property type="entry name" value="NA(+)/H(+) ANTIPORTER 1"/>
    <property type="match status" value="1"/>
</dbReference>
<feature type="transmembrane region" description="Helical" evidence="8">
    <location>
        <begin position="6"/>
        <end position="24"/>
    </location>
</feature>
<sequence>MTLESLYIPALLGGGALILLVAWLPLVIRKLPLSLPIVCVAIGAAVALWPPVGALIPNPVEAPTAVEKLAELVVIVSLMGAGLKISRPFGFRCWQMTWRLLGIAMPLTIVVFALLGHTLLGFGWATALLLAAALAPTDPVLASDVQIEDPTTDQDDEARFALTSEAGLNDSAAFPFIHLAIALATAGATGAALTEWAIDAVAIRITVGLVAGVACGRLLGWVIYHVPGKTDLARTGDGFVALGGTLATYGATELLHGYGFVAVFVAGLTLRRMAEGHDFNQKLHDFADEFERLLMMVLLVGFGAMLTAAGLLGAIGWRDVVFAVVALLLVRPVVGWLALIGSGRPAGERAVVAIFGIRGLGSIYYLAYALNHAGFETPARLWGIVALVVLLSILVHGVTVTPAMRRLDRAFGRPAK</sequence>
<keyword evidence="2" id="KW-0813">Transport</keyword>
<keyword evidence="7 8" id="KW-0472">Membrane</keyword>
<comment type="subcellular location">
    <subcellularLocation>
        <location evidence="1">Cell membrane</location>
        <topology evidence="1">Multi-pass membrane protein</topology>
    </subcellularLocation>
</comment>
<keyword evidence="3" id="KW-0050">Antiport</keyword>
<protein>
    <submittedName>
        <fullName evidence="10">Cation:proton antiporter</fullName>
    </submittedName>
</protein>
<evidence type="ECO:0000259" key="9">
    <source>
        <dbReference type="Pfam" id="PF00999"/>
    </source>
</evidence>
<feature type="transmembrane region" description="Helical" evidence="8">
    <location>
        <begin position="255"/>
        <end position="273"/>
    </location>
</feature>
<name>A0ABY4TV27_9SPHN</name>
<evidence type="ECO:0000256" key="2">
    <source>
        <dbReference type="ARBA" id="ARBA00022448"/>
    </source>
</evidence>
<feature type="transmembrane region" description="Helical" evidence="8">
    <location>
        <begin position="31"/>
        <end position="49"/>
    </location>
</feature>
<evidence type="ECO:0000256" key="1">
    <source>
        <dbReference type="ARBA" id="ARBA00004651"/>
    </source>
</evidence>
<accession>A0ABY4TV27</accession>
<feature type="transmembrane region" description="Helical" evidence="8">
    <location>
        <begin position="69"/>
        <end position="86"/>
    </location>
</feature>
<feature type="transmembrane region" description="Helical" evidence="8">
    <location>
        <begin position="107"/>
        <end position="135"/>
    </location>
</feature>
<reference evidence="10" key="1">
    <citation type="submission" date="2022-05" db="EMBL/GenBank/DDBJ databases">
        <title>Sphingomonas sp. strain RMG20 Genome sequencing and assembly.</title>
        <authorList>
            <person name="Kim I."/>
        </authorList>
    </citation>
    <scope>NUCLEOTIDE SEQUENCE</scope>
    <source>
        <strain evidence="10">RMG20</strain>
    </source>
</reference>
<evidence type="ECO:0000256" key="5">
    <source>
        <dbReference type="ARBA" id="ARBA00022989"/>
    </source>
</evidence>
<gene>
    <name evidence="10" type="ORF">M9980_00380</name>
</gene>
<feature type="transmembrane region" description="Helical" evidence="8">
    <location>
        <begin position="320"/>
        <end position="339"/>
    </location>
</feature>
<feature type="transmembrane region" description="Helical" evidence="8">
    <location>
        <begin position="351"/>
        <end position="370"/>
    </location>
</feature>
<evidence type="ECO:0000256" key="4">
    <source>
        <dbReference type="ARBA" id="ARBA00022692"/>
    </source>
</evidence>
<organism evidence="10 11">
    <name type="scientific">Sphingomonas donggukensis</name>
    <dbReference type="NCBI Taxonomy" id="2949093"/>
    <lineage>
        <taxon>Bacteria</taxon>
        <taxon>Pseudomonadati</taxon>
        <taxon>Pseudomonadota</taxon>
        <taxon>Alphaproteobacteria</taxon>
        <taxon>Sphingomonadales</taxon>
        <taxon>Sphingomonadaceae</taxon>
        <taxon>Sphingomonas</taxon>
    </lineage>
</organism>
<dbReference type="EMBL" id="CP098401">
    <property type="protein sequence ID" value="URW75730.1"/>
    <property type="molecule type" value="Genomic_DNA"/>
</dbReference>
<feature type="transmembrane region" description="Helical" evidence="8">
    <location>
        <begin position="172"/>
        <end position="194"/>
    </location>
</feature>
<feature type="transmembrane region" description="Helical" evidence="8">
    <location>
        <begin position="201"/>
        <end position="224"/>
    </location>
</feature>
<feature type="domain" description="Cation/H+ exchanger transmembrane" evidence="9">
    <location>
        <begin position="17"/>
        <end position="405"/>
    </location>
</feature>
<feature type="transmembrane region" description="Helical" evidence="8">
    <location>
        <begin position="382"/>
        <end position="404"/>
    </location>
</feature>
<dbReference type="Pfam" id="PF00999">
    <property type="entry name" value="Na_H_Exchanger"/>
    <property type="match status" value="1"/>
</dbReference>
<dbReference type="InterPro" id="IPR006153">
    <property type="entry name" value="Cation/H_exchanger_TM"/>
</dbReference>
<dbReference type="RefSeq" id="WP_250752248.1">
    <property type="nucleotide sequence ID" value="NZ_CP098401.1"/>
</dbReference>